<reference evidence="1 2" key="1">
    <citation type="journal article" date="2022" name="DNA Res.">
        <title>Chromosomal-level genome assembly of the orchid tree Bauhinia variegata (Leguminosae; Cercidoideae) supports the allotetraploid origin hypothesis of Bauhinia.</title>
        <authorList>
            <person name="Zhong Y."/>
            <person name="Chen Y."/>
            <person name="Zheng D."/>
            <person name="Pang J."/>
            <person name="Liu Y."/>
            <person name="Luo S."/>
            <person name="Meng S."/>
            <person name="Qian L."/>
            <person name="Wei D."/>
            <person name="Dai S."/>
            <person name="Zhou R."/>
        </authorList>
    </citation>
    <scope>NUCLEOTIDE SEQUENCE [LARGE SCALE GENOMIC DNA]</scope>
    <source>
        <strain evidence="1">BV-YZ2020</strain>
    </source>
</reference>
<proteinExistence type="predicted"/>
<protein>
    <submittedName>
        <fullName evidence="1">Uncharacterized protein</fullName>
    </submittedName>
</protein>
<evidence type="ECO:0000313" key="2">
    <source>
        <dbReference type="Proteomes" id="UP000828941"/>
    </source>
</evidence>
<accession>A0ACB9KK37</accession>
<sequence>MFLVGEIFGQRVYDTKHIMRFCDGMYGGLEKVATALNVDRQVGKSHQAGSDSLLTLHTFMKLIDVYFGRSCRNNNLSLRRFQGILYGFDENAHCLVR</sequence>
<organism evidence="1 2">
    <name type="scientific">Bauhinia variegata</name>
    <name type="common">Purple orchid tree</name>
    <name type="synonym">Phanera variegata</name>
    <dbReference type="NCBI Taxonomy" id="167791"/>
    <lineage>
        <taxon>Eukaryota</taxon>
        <taxon>Viridiplantae</taxon>
        <taxon>Streptophyta</taxon>
        <taxon>Embryophyta</taxon>
        <taxon>Tracheophyta</taxon>
        <taxon>Spermatophyta</taxon>
        <taxon>Magnoliopsida</taxon>
        <taxon>eudicotyledons</taxon>
        <taxon>Gunneridae</taxon>
        <taxon>Pentapetalae</taxon>
        <taxon>rosids</taxon>
        <taxon>fabids</taxon>
        <taxon>Fabales</taxon>
        <taxon>Fabaceae</taxon>
        <taxon>Cercidoideae</taxon>
        <taxon>Cercideae</taxon>
        <taxon>Bauhiniinae</taxon>
        <taxon>Bauhinia</taxon>
    </lineage>
</organism>
<dbReference type="EMBL" id="CM039439">
    <property type="protein sequence ID" value="KAI4297584.1"/>
    <property type="molecule type" value="Genomic_DNA"/>
</dbReference>
<evidence type="ECO:0000313" key="1">
    <source>
        <dbReference type="EMBL" id="KAI4297584.1"/>
    </source>
</evidence>
<comment type="caution">
    <text evidence="1">The sequence shown here is derived from an EMBL/GenBank/DDBJ whole genome shotgun (WGS) entry which is preliminary data.</text>
</comment>
<name>A0ACB9KK37_BAUVA</name>
<gene>
    <name evidence="1" type="ORF">L6164_037469</name>
</gene>
<dbReference type="Proteomes" id="UP000828941">
    <property type="component" value="Chromosome 14"/>
</dbReference>
<keyword evidence="2" id="KW-1185">Reference proteome</keyword>